<dbReference type="PANTHER" id="PTHR10057">
    <property type="entry name" value="PERIPHERAL-TYPE BENZODIAZEPINE RECEPTOR"/>
    <property type="match status" value="1"/>
</dbReference>
<protein>
    <submittedName>
        <fullName evidence="7">Tryptophan-rich sensory protein</fullName>
    </submittedName>
</protein>
<dbReference type="Gene3D" id="1.20.1260.100">
    <property type="entry name" value="TspO/MBR protein"/>
    <property type="match status" value="1"/>
</dbReference>
<comment type="subcellular location">
    <subcellularLocation>
        <location evidence="1">Membrane</location>
        <topology evidence="1">Multi-pass membrane protein</topology>
    </subcellularLocation>
</comment>
<evidence type="ECO:0000313" key="8">
    <source>
        <dbReference type="Proteomes" id="UP000275232"/>
    </source>
</evidence>
<evidence type="ECO:0000256" key="5">
    <source>
        <dbReference type="ARBA" id="ARBA00023136"/>
    </source>
</evidence>
<sequence length="183" mass="20465">MNRLASPSQLRASMIRWALFVVPTVMLLGFLAGRIGGDASSPWFQSLAKPATFPPPVTFGIVWTVLYFMIGLAFALVCAAWGSRMRKWAILAFLIHFAFNLAWSPTFFGAHDMRAALGIVIAMDVTGIVATWLFFRVRKWSGWLMLPYLAWIAFATLLTWQFIEANPDGGREAESGAVQRFEL</sequence>
<evidence type="ECO:0000313" key="7">
    <source>
        <dbReference type="EMBL" id="RPF70743.1"/>
    </source>
</evidence>
<dbReference type="RefSeq" id="WP_123878510.1">
    <property type="nucleotide sequence ID" value="NZ_RPFZ01000001.1"/>
</dbReference>
<keyword evidence="3 6" id="KW-0812">Transmembrane</keyword>
<dbReference type="AlphaFoldDB" id="A0A3N5CP39"/>
<name>A0A3N5CP39_9SPHN</name>
<evidence type="ECO:0000256" key="6">
    <source>
        <dbReference type="SAM" id="Phobius"/>
    </source>
</evidence>
<dbReference type="GO" id="GO:0016020">
    <property type="term" value="C:membrane"/>
    <property type="evidence" value="ECO:0007669"/>
    <property type="project" value="UniProtKB-SubCell"/>
</dbReference>
<dbReference type="PANTHER" id="PTHR10057:SF0">
    <property type="entry name" value="TRANSLOCATOR PROTEIN"/>
    <property type="match status" value="1"/>
</dbReference>
<evidence type="ECO:0000256" key="4">
    <source>
        <dbReference type="ARBA" id="ARBA00022989"/>
    </source>
</evidence>
<evidence type="ECO:0000256" key="2">
    <source>
        <dbReference type="ARBA" id="ARBA00007524"/>
    </source>
</evidence>
<dbReference type="PIRSF" id="PIRSF005859">
    <property type="entry name" value="PBR"/>
    <property type="match status" value="1"/>
</dbReference>
<comment type="similarity">
    <text evidence="2">Belongs to the TspO/BZRP family.</text>
</comment>
<dbReference type="Pfam" id="PF03073">
    <property type="entry name" value="TspO_MBR"/>
    <property type="match status" value="1"/>
</dbReference>
<dbReference type="Proteomes" id="UP000275232">
    <property type="component" value="Unassembled WGS sequence"/>
</dbReference>
<organism evidence="7 8">
    <name type="scientific">Aurantiacibacter spongiae</name>
    <dbReference type="NCBI Taxonomy" id="2488860"/>
    <lineage>
        <taxon>Bacteria</taxon>
        <taxon>Pseudomonadati</taxon>
        <taxon>Pseudomonadota</taxon>
        <taxon>Alphaproteobacteria</taxon>
        <taxon>Sphingomonadales</taxon>
        <taxon>Erythrobacteraceae</taxon>
        <taxon>Aurantiacibacter</taxon>
    </lineage>
</organism>
<evidence type="ECO:0000256" key="1">
    <source>
        <dbReference type="ARBA" id="ARBA00004141"/>
    </source>
</evidence>
<accession>A0A3N5CP39</accession>
<dbReference type="CDD" id="cd15904">
    <property type="entry name" value="TSPO_MBR"/>
    <property type="match status" value="1"/>
</dbReference>
<dbReference type="EMBL" id="RPFZ01000001">
    <property type="protein sequence ID" value="RPF70743.1"/>
    <property type="molecule type" value="Genomic_DNA"/>
</dbReference>
<dbReference type="GO" id="GO:0033013">
    <property type="term" value="P:tetrapyrrole metabolic process"/>
    <property type="evidence" value="ECO:0007669"/>
    <property type="project" value="UniProtKB-ARBA"/>
</dbReference>
<evidence type="ECO:0000256" key="3">
    <source>
        <dbReference type="ARBA" id="ARBA00022692"/>
    </source>
</evidence>
<reference evidence="7 8" key="1">
    <citation type="submission" date="2018-11" db="EMBL/GenBank/DDBJ databases">
        <title>Erythrobacter spongiae sp. nov., isolated from a marine sponge.</title>
        <authorList>
            <person name="Zhuang L."/>
            <person name="Luo L."/>
        </authorList>
    </citation>
    <scope>NUCLEOTIDE SEQUENCE [LARGE SCALE GENOMIC DNA]</scope>
    <source>
        <strain evidence="7 8">HN-E23</strain>
    </source>
</reference>
<feature type="transmembrane region" description="Helical" evidence="6">
    <location>
        <begin position="57"/>
        <end position="81"/>
    </location>
</feature>
<dbReference type="FunFam" id="1.20.1260.100:FF:000001">
    <property type="entry name" value="translocator protein 2"/>
    <property type="match status" value="1"/>
</dbReference>
<gene>
    <name evidence="7" type="ORF">EG799_03240</name>
</gene>
<keyword evidence="4 6" id="KW-1133">Transmembrane helix</keyword>
<feature type="transmembrane region" description="Helical" evidence="6">
    <location>
        <begin position="17"/>
        <end position="37"/>
    </location>
</feature>
<dbReference type="OrthoDB" id="9795496at2"/>
<comment type="caution">
    <text evidence="7">The sequence shown here is derived from an EMBL/GenBank/DDBJ whole genome shotgun (WGS) entry which is preliminary data.</text>
</comment>
<dbReference type="InterPro" id="IPR004307">
    <property type="entry name" value="TspO_MBR"/>
</dbReference>
<keyword evidence="8" id="KW-1185">Reference proteome</keyword>
<feature type="transmembrane region" description="Helical" evidence="6">
    <location>
        <begin position="142"/>
        <end position="163"/>
    </location>
</feature>
<keyword evidence="5 6" id="KW-0472">Membrane</keyword>
<proteinExistence type="inferred from homology"/>
<feature type="transmembrane region" description="Helical" evidence="6">
    <location>
        <begin position="115"/>
        <end position="135"/>
    </location>
</feature>
<feature type="transmembrane region" description="Helical" evidence="6">
    <location>
        <begin position="88"/>
        <end position="109"/>
    </location>
</feature>
<dbReference type="InterPro" id="IPR038330">
    <property type="entry name" value="TspO/MBR-related_sf"/>
</dbReference>